<protein>
    <submittedName>
        <fullName evidence="1">Uncharacterized protein</fullName>
    </submittedName>
</protein>
<reference evidence="1" key="1">
    <citation type="journal article" date="2018" name="Nat. Plants">
        <title>Whole-genome landscape of Medicago truncatula symbiotic genes.</title>
        <authorList>
            <person name="Pecrix Y."/>
            <person name="Gamas P."/>
            <person name="Carrere S."/>
        </authorList>
    </citation>
    <scope>NUCLEOTIDE SEQUENCE</scope>
    <source>
        <tissue evidence="1">Leaves</tissue>
    </source>
</reference>
<gene>
    <name evidence="1" type="ORF">MtrunA17_Chr2g0281491</name>
</gene>
<dbReference type="AlphaFoldDB" id="A0A396J219"/>
<dbReference type="Proteomes" id="UP000265566">
    <property type="component" value="Chromosome 2"/>
</dbReference>
<accession>A0A396J219</accession>
<evidence type="ECO:0000313" key="1">
    <source>
        <dbReference type="EMBL" id="RHN71870.1"/>
    </source>
</evidence>
<comment type="caution">
    <text evidence="1">The sequence shown here is derived from an EMBL/GenBank/DDBJ whole genome shotgun (WGS) entry which is preliminary data.</text>
</comment>
<name>A0A396J219_MEDTR</name>
<proteinExistence type="predicted"/>
<sequence length="42" mass="4734">MPESPITADNQKCNAKKKHQLNLVNLAIIIIEHNNTYNISTT</sequence>
<dbReference type="Gramene" id="rna7513">
    <property type="protein sequence ID" value="RHN71870.1"/>
    <property type="gene ID" value="gene7513"/>
</dbReference>
<dbReference type="EMBL" id="PSQE01000002">
    <property type="protein sequence ID" value="RHN71870.1"/>
    <property type="molecule type" value="Genomic_DNA"/>
</dbReference>
<organism evidence="1">
    <name type="scientific">Medicago truncatula</name>
    <name type="common">Barrel medic</name>
    <name type="synonym">Medicago tribuloides</name>
    <dbReference type="NCBI Taxonomy" id="3880"/>
    <lineage>
        <taxon>Eukaryota</taxon>
        <taxon>Viridiplantae</taxon>
        <taxon>Streptophyta</taxon>
        <taxon>Embryophyta</taxon>
        <taxon>Tracheophyta</taxon>
        <taxon>Spermatophyta</taxon>
        <taxon>Magnoliopsida</taxon>
        <taxon>eudicotyledons</taxon>
        <taxon>Gunneridae</taxon>
        <taxon>Pentapetalae</taxon>
        <taxon>rosids</taxon>
        <taxon>fabids</taxon>
        <taxon>Fabales</taxon>
        <taxon>Fabaceae</taxon>
        <taxon>Papilionoideae</taxon>
        <taxon>50 kb inversion clade</taxon>
        <taxon>NPAAA clade</taxon>
        <taxon>Hologalegina</taxon>
        <taxon>IRL clade</taxon>
        <taxon>Trifolieae</taxon>
        <taxon>Medicago</taxon>
    </lineage>
</organism>